<feature type="domain" description="Asparagine synthetase" evidence="4">
    <location>
        <begin position="192"/>
        <end position="362"/>
    </location>
</feature>
<feature type="non-terminal residue" evidence="6">
    <location>
        <position position="1"/>
    </location>
</feature>
<evidence type="ECO:0000259" key="5">
    <source>
        <dbReference type="Pfam" id="PF13537"/>
    </source>
</evidence>
<keyword evidence="7" id="KW-1185">Reference proteome</keyword>
<dbReference type="InterPro" id="IPR051857">
    <property type="entry name" value="Asn_synthetase_domain"/>
</dbReference>
<organism evidence="6 7">
    <name type="scientific">Protomyces lactucae-debilis</name>
    <dbReference type="NCBI Taxonomy" id="2754530"/>
    <lineage>
        <taxon>Eukaryota</taxon>
        <taxon>Fungi</taxon>
        <taxon>Dikarya</taxon>
        <taxon>Ascomycota</taxon>
        <taxon>Taphrinomycotina</taxon>
        <taxon>Taphrinomycetes</taxon>
        <taxon>Taphrinales</taxon>
        <taxon>Protomycetaceae</taxon>
        <taxon>Protomyces</taxon>
    </lineage>
</organism>
<dbReference type="PANTHER" id="PTHR45937:SF1">
    <property type="entry name" value="ASPARAGINE SYNTHETASE DOMAIN-CONTAINING PROTEIN 1"/>
    <property type="match status" value="1"/>
</dbReference>
<dbReference type="InterPro" id="IPR001962">
    <property type="entry name" value="Asn_synthase"/>
</dbReference>
<feature type="domain" description="Asparagine synthetase" evidence="4">
    <location>
        <begin position="364"/>
        <end position="455"/>
    </location>
</feature>
<dbReference type="PANTHER" id="PTHR45937">
    <property type="entry name" value="ASPARAGINE SYNTHETASE DOMAIN-CONTAINING PROTEIN 1"/>
    <property type="match status" value="1"/>
</dbReference>
<feature type="non-terminal residue" evidence="6">
    <location>
        <position position="462"/>
    </location>
</feature>
<protein>
    <submittedName>
        <fullName evidence="6">Asparagine synthase-domain-containing protein</fullName>
    </submittedName>
</protein>
<proteinExistence type="predicted"/>
<evidence type="ECO:0000313" key="6">
    <source>
        <dbReference type="EMBL" id="ORY78502.1"/>
    </source>
</evidence>
<dbReference type="Proteomes" id="UP000193685">
    <property type="component" value="Unassembled WGS sequence"/>
</dbReference>
<dbReference type="STRING" id="56484.A0A1Y2F3R1"/>
<dbReference type="Pfam" id="PF13537">
    <property type="entry name" value="GATase_7"/>
    <property type="match status" value="1"/>
</dbReference>
<feature type="domain" description="Glutamine amidotransferase type-2" evidence="5">
    <location>
        <begin position="32"/>
        <end position="126"/>
    </location>
</feature>
<dbReference type="RefSeq" id="XP_040723383.1">
    <property type="nucleotide sequence ID" value="XM_040867127.1"/>
</dbReference>
<name>A0A1Y2F3R1_PROLT</name>
<dbReference type="CDD" id="cd01991">
    <property type="entry name" value="Asn_synthase_B_C"/>
    <property type="match status" value="1"/>
</dbReference>
<dbReference type="InterPro" id="IPR014729">
    <property type="entry name" value="Rossmann-like_a/b/a_fold"/>
</dbReference>
<dbReference type="AlphaFoldDB" id="A0A1Y2F3R1"/>
<gene>
    <name evidence="6" type="ORF">BCR37DRAFT_334006</name>
</gene>
<dbReference type="Pfam" id="PF00733">
    <property type="entry name" value="Asn_synthase"/>
    <property type="match status" value="2"/>
</dbReference>
<keyword evidence="2" id="KW-0061">Asparagine biosynthesis</keyword>
<dbReference type="InterPro" id="IPR017932">
    <property type="entry name" value="GATase_2_dom"/>
</dbReference>
<evidence type="ECO:0000256" key="2">
    <source>
        <dbReference type="ARBA" id="ARBA00022888"/>
    </source>
</evidence>
<keyword evidence="3" id="KW-0315">Glutamine amidotransferase</keyword>
<evidence type="ECO:0000256" key="1">
    <source>
        <dbReference type="ARBA" id="ARBA00022605"/>
    </source>
</evidence>
<evidence type="ECO:0000259" key="4">
    <source>
        <dbReference type="Pfam" id="PF00733"/>
    </source>
</evidence>
<dbReference type="GO" id="GO:0004066">
    <property type="term" value="F:asparagine synthase (glutamine-hydrolyzing) activity"/>
    <property type="evidence" value="ECO:0007669"/>
    <property type="project" value="InterPro"/>
</dbReference>
<dbReference type="EMBL" id="MCFI01000017">
    <property type="protein sequence ID" value="ORY78502.1"/>
    <property type="molecule type" value="Genomic_DNA"/>
</dbReference>
<reference evidence="6 7" key="1">
    <citation type="submission" date="2016-07" db="EMBL/GenBank/DDBJ databases">
        <title>Pervasive Adenine N6-methylation of Active Genes in Fungi.</title>
        <authorList>
            <consortium name="DOE Joint Genome Institute"/>
            <person name="Mondo S.J."/>
            <person name="Dannebaum R.O."/>
            <person name="Kuo R.C."/>
            <person name="Labutti K."/>
            <person name="Haridas S."/>
            <person name="Kuo A."/>
            <person name="Salamov A."/>
            <person name="Ahrendt S.R."/>
            <person name="Lipzen A."/>
            <person name="Sullivan W."/>
            <person name="Andreopoulos W.B."/>
            <person name="Clum A."/>
            <person name="Lindquist E."/>
            <person name="Daum C."/>
            <person name="Ramamoorthy G.K."/>
            <person name="Gryganskyi A."/>
            <person name="Culley D."/>
            <person name="Magnuson J.K."/>
            <person name="James T.Y."/>
            <person name="O'Malley M.A."/>
            <person name="Stajich J.E."/>
            <person name="Spatafora J.W."/>
            <person name="Visel A."/>
            <person name="Grigoriev I.V."/>
        </authorList>
    </citation>
    <scope>NUCLEOTIDE SEQUENCE [LARGE SCALE GENOMIC DNA]</scope>
    <source>
        <strain evidence="6 7">12-1054</strain>
    </source>
</reference>
<keyword evidence="1" id="KW-0028">Amino-acid biosynthesis</keyword>
<dbReference type="OrthoDB" id="10252281at2759"/>
<evidence type="ECO:0000256" key="3">
    <source>
        <dbReference type="ARBA" id="ARBA00022962"/>
    </source>
</evidence>
<dbReference type="SUPFAM" id="SSF52402">
    <property type="entry name" value="Adenine nucleotide alpha hydrolases-like"/>
    <property type="match status" value="1"/>
</dbReference>
<dbReference type="SUPFAM" id="SSF56235">
    <property type="entry name" value="N-terminal nucleophile aminohydrolases (Ntn hydrolases)"/>
    <property type="match status" value="1"/>
</dbReference>
<dbReference type="InterPro" id="IPR029055">
    <property type="entry name" value="Ntn_hydrolases_N"/>
</dbReference>
<sequence>ASRGPDALHSIHIGVLTLTASVLHLRGPDIVKQPLEQDHGVLLWNGEIWHVHGTTLDEHLNDTLFLSKALDATDDEGLLHLFGSLRGPFAFCYWNKAKRHLWYGRDILGRRSLLIKHTKDGFILSSVAGRDPSWKTVEPGLYRFDATSGKTDLFPWQPYDSDGPLACYYPPVNPTKIHIDLPLDDHHLEALERHIQQALKVRAASLADRDLAIMYSGGVDCAVLAYYVDTLLPHDISVDLINVSFENPRSLKGSVDLYTTPDRLTGLQGYKELRQRCPHRHWRFVCVNVPYAEALAAKETVLELMYPNESVMDYSIALAFYFCARGKGFVDDEAYETQAKVFISGLGADELLGGYSRHKRAAEQGHDALIAELQQDLDRLPSRNLGRDDRVISHFGREVRWPFLDESLVRHLAALPVSVKMQHAVPGGDKLLLRQLAIKIGLPKAAAEAKRAIQFGSRSAKM</sequence>
<comment type="caution">
    <text evidence="6">The sequence shown here is derived from an EMBL/GenBank/DDBJ whole genome shotgun (WGS) entry which is preliminary data.</text>
</comment>
<dbReference type="Gene3D" id="3.40.50.620">
    <property type="entry name" value="HUPs"/>
    <property type="match status" value="1"/>
</dbReference>
<evidence type="ECO:0000313" key="7">
    <source>
        <dbReference type="Proteomes" id="UP000193685"/>
    </source>
</evidence>
<dbReference type="Gene3D" id="3.60.20.10">
    <property type="entry name" value="Glutamine Phosphoribosylpyrophosphate, subunit 1, domain 1"/>
    <property type="match status" value="1"/>
</dbReference>
<dbReference type="GeneID" id="63783726"/>
<dbReference type="GO" id="GO:0006529">
    <property type="term" value="P:asparagine biosynthetic process"/>
    <property type="evidence" value="ECO:0007669"/>
    <property type="project" value="UniProtKB-KW"/>
</dbReference>
<dbReference type="OMA" id="SVYESCP"/>
<accession>A0A1Y2F3R1</accession>